<dbReference type="PANTHER" id="PTHR15071:SF0">
    <property type="entry name" value="MANNOSE 6-PHOSPHATE RECEPTOR-LIKE PROTEIN 1"/>
    <property type="match status" value="1"/>
</dbReference>
<keyword evidence="5 8" id="KW-1133">Transmembrane helix</keyword>
<evidence type="ECO:0000256" key="2">
    <source>
        <dbReference type="ARBA" id="ARBA00022448"/>
    </source>
</evidence>
<sequence>MSTAAATSGHCLLAIVACLSVILQTLAAFRATTTISRTNESSRSETRVPTFDCSVRIDQNTVYDLSLLRRHSGEAAFVATTAAFDTKSRYAIKRSELIFLNICGHLPNASDESNACIKQHPNTAVCLLDQSTNQTRSLGDFDANTSLNFNNQTTALQLIYYYRNETIVEINLFCSPGNTDSSPILLEMKKRAGRIKYFFDWQISAACPSGISVGSNCSVVESNLGVLFDLNSLQTTNSYIASSKDHIFYLNVCGEAKECGTGFAACLYSKNNTKQALLGKVNSSLIYFHGVLKLIYEDRSQYNNKTVPFRRTEIDFICNETIGKGEPKFLSEANSTYFFKWETKYACRFPIATANCVWQNGTHTIDLGPLSLAQGNHFAHYFGFEHFLINVCKPVNPFNALGTSVSCGRNVGICKIDWQNNNKTFSYGQPLDPPFQLYDGSIALKYQNGDPCPTNHSKRTKSIIRFLCDQSEDTGFPIFKGKFENEDECTFMFDWKTFFVCSPKRIYLEDQCRFKDNRTGLEADLSDIDADSSESRLIHVFLGEIETLSINVCKISNYFNSPACKDAVVCLKRNDKTFLSLGNIHHKEAQFDGKNSSKVPAVESIDEKDRDGKSSLGSVILVFLLLIILAFVGFVLFSEERRTNVARRIRRLFGPTITPSFQYSQVSSDSSKLVQIENDHEL</sequence>
<dbReference type="GO" id="GO:0000139">
    <property type="term" value="C:Golgi membrane"/>
    <property type="evidence" value="ECO:0007669"/>
    <property type="project" value="UniProtKB-SubCell"/>
</dbReference>
<evidence type="ECO:0000313" key="12">
    <source>
        <dbReference type="Proteomes" id="UP000285301"/>
    </source>
</evidence>
<dbReference type="SUPFAM" id="SSF50911">
    <property type="entry name" value="Mannose 6-phosphate receptor domain"/>
    <property type="match status" value="3"/>
</dbReference>
<evidence type="ECO:0000256" key="7">
    <source>
        <dbReference type="ARBA" id="ARBA00023157"/>
    </source>
</evidence>
<dbReference type="InterPro" id="IPR009011">
    <property type="entry name" value="Man6P_isomerase_rcpt-bd_dom_sf"/>
</dbReference>
<keyword evidence="7" id="KW-1015">Disulfide bond</keyword>
<evidence type="ECO:0000313" key="11">
    <source>
        <dbReference type="EMBL" id="RWS13627.1"/>
    </source>
</evidence>
<dbReference type="GO" id="GO:0005537">
    <property type="term" value="F:D-mannose binding"/>
    <property type="evidence" value="ECO:0007669"/>
    <property type="project" value="InterPro"/>
</dbReference>
<keyword evidence="6 8" id="KW-0472">Membrane</keyword>
<gene>
    <name evidence="11" type="ORF">B4U79_17345</name>
</gene>
<keyword evidence="12" id="KW-1185">Reference proteome</keyword>
<dbReference type="EMBL" id="NCKU01000933">
    <property type="protein sequence ID" value="RWS13627.1"/>
    <property type="molecule type" value="Genomic_DNA"/>
</dbReference>
<evidence type="ECO:0000256" key="4">
    <source>
        <dbReference type="ARBA" id="ARBA00022729"/>
    </source>
</evidence>
<dbReference type="Gene3D" id="2.70.130.10">
    <property type="entry name" value="Mannose-6-phosphate receptor binding domain"/>
    <property type="match status" value="4"/>
</dbReference>
<reference evidence="11 12" key="1">
    <citation type="journal article" date="2018" name="Gigascience">
        <title>Genomes of trombidid mites reveal novel predicted allergens and laterally-transferred genes associated with secondary metabolism.</title>
        <authorList>
            <person name="Dong X."/>
            <person name="Chaisiri K."/>
            <person name="Xia D."/>
            <person name="Armstrong S.D."/>
            <person name="Fang Y."/>
            <person name="Donnelly M.J."/>
            <person name="Kadowaki T."/>
            <person name="McGarry J.W."/>
            <person name="Darby A.C."/>
            <person name="Makepeace B.L."/>
        </authorList>
    </citation>
    <scope>NUCLEOTIDE SEQUENCE [LARGE SCALE GENOMIC DNA]</scope>
    <source>
        <strain evidence="11">UoL-WK</strain>
    </source>
</reference>
<comment type="subcellular location">
    <subcellularLocation>
        <location evidence="1">Endomembrane system</location>
    </subcellularLocation>
</comment>
<feature type="domain" description="MRH" evidence="10">
    <location>
        <begin position="354"/>
        <end position="503"/>
    </location>
</feature>
<protein>
    <submittedName>
        <fullName evidence="11">Cation-independent mannose-6-phosphate receptor-like protein</fullName>
    </submittedName>
</protein>
<evidence type="ECO:0000256" key="8">
    <source>
        <dbReference type="SAM" id="Phobius"/>
    </source>
</evidence>
<evidence type="ECO:0000256" key="5">
    <source>
        <dbReference type="ARBA" id="ARBA00022989"/>
    </source>
</evidence>
<proteinExistence type="predicted"/>
<dbReference type="OrthoDB" id="6512183at2759"/>
<dbReference type="GO" id="GO:0010008">
    <property type="term" value="C:endosome membrane"/>
    <property type="evidence" value="ECO:0007669"/>
    <property type="project" value="UniProtKB-SubCell"/>
</dbReference>
<feature type="chain" id="PRO_5019143126" evidence="9">
    <location>
        <begin position="28"/>
        <end position="682"/>
    </location>
</feature>
<dbReference type="Pfam" id="PF00878">
    <property type="entry name" value="CIMR"/>
    <property type="match status" value="4"/>
</dbReference>
<organism evidence="11 12">
    <name type="scientific">Dinothrombium tinctorium</name>
    <dbReference type="NCBI Taxonomy" id="1965070"/>
    <lineage>
        <taxon>Eukaryota</taxon>
        <taxon>Metazoa</taxon>
        <taxon>Ecdysozoa</taxon>
        <taxon>Arthropoda</taxon>
        <taxon>Chelicerata</taxon>
        <taxon>Arachnida</taxon>
        <taxon>Acari</taxon>
        <taxon>Acariformes</taxon>
        <taxon>Trombidiformes</taxon>
        <taxon>Prostigmata</taxon>
        <taxon>Anystina</taxon>
        <taxon>Parasitengona</taxon>
        <taxon>Trombidioidea</taxon>
        <taxon>Trombidiidae</taxon>
        <taxon>Dinothrombium</taxon>
    </lineage>
</organism>
<dbReference type="GO" id="GO:0007041">
    <property type="term" value="P:lysosomal transport"/>
    <property type="evidence" value="ECO:0007669"/>
    <property type="project" value="InterPro"/>
</dbReference>
<evidence type="ECO:0000256" key="3">
    <source>
        <dbReference type="ARBA" id="ARBA00022692"/>
    </source>
</evidence>
<feature type="signal peptide" evidence="9">
    <location>
        <begin position="1"/>
        <end position="27"/>
    </location>
</feature>
<evidence type="ECO:0000256" key="6">
    <source>
        <dbReference type="ARBA" id="ARBA00023136"/>
    </source>
</evidence>
<dbReference type="FunFam" id="2.70.130.10:FF:000016">
    <property type="entry name" value="Insulin-like growth factor 2 receptor"/>
    <property type="match status" value="1"/>
</dbReference>
<name>A0A443REG1_9ACAR</name>
<keyword evidence="11" id="KW-0675">Receptor</keyword>
<evidence type="ECO:0000259" key="10">
    <source>
        <dbReference type="PROSITE" id="PS51914"/>
    </source>
</evidence>
<keyword evidence="4 9" id="KW-0732">Signal</keyword>
<evidence type="ECO:0000256" key="1">
    <source>
        <dbReference type="ARBA" id="ARBA00004308"/>
    </source>
</evidence>
<dbReference type="InterPro" id="IPR000479">
    <property type="entry name" value="CIMR_rpt"/>
</dbReference>
<feature type="domain" description="MRH" evidence="10">
    <location>
        <begin position="51"/>
        <end position="209"/>
    </location>
</feature>
<dbReference type="SMART" id="SM01404">
    <property type="entry name" value="CIMR"/>
    <property type="match status" value="3"/>
</dbReference>
<keyword evidence="3 8" id="KW-0812">Transmembrane</keyword>
<dbReference type="STRING" id="1965070.A0A443REG1"/>
<dbReference type="InterPro" id="IPR044865">
    <property type="entry name" value="MRH_dom"/>
</dbReference>
<keyword evidence="2" id="KW-0813">Transport</keyword>
<dbReference type="GO" id="GO:0038023">
    <property type="term" value="F:signaling receptor activity"/>
    <property type="evidence" value="ECO:0007669"/>
    <property type="project" value="InterPro"/>
</dbReference>
<feature type="domain" description="MRH" evidence="10">
    <location>
        <begin position="215"/>
        <end position="349"/>
    </location>
</feature>
<dbReference type="PANTHER" id="PTHR15071">
    <property type="entry name" value="MANNOSE-6-PHOSPHATE RECEPTOR FAMILY MEMBER"/>
    <property type="match status" value="1"/>
</dbReference>
<dbReference type="Proteomes" id="UP000285301">
    <property type="component" value="Unassembled WGS sequence"/>
</dbReference>
<dbReference type="PROSITE" id="PS51914">
    <property type="entry name" value="MRH"/>
    <property type="match status" value="3"/>
</dbReference>
<comment type="caution">
    <text evidence="11">The sequence shown here is derived from an EMBL/GenBank/DDBJ whole genome shotgun (WGS) entry which is preliminary data.</text>
</comment>
<accession>A0A443REG1</accession>
<feature type="transmembrane region" description="Helical" evidence="8">
    <location>
        <begin position="616"/>
        <end position="638"/>
    </location>
</feature>
<dbReference type="AlphaFoldDB" id="A0A443REG1"/>
<evidence type="ECO:0000256" key="9">
    <source>
        <dbReference type="SAM" id="SignalP"/>
    </source>
</evidence>